<gene>
    <name evidence="1" type="ORF">MNBD_GAMMA08-1750</name>
</gene>
<dbReference type="AlphaFoldDB" id="A0A3B0WZL7"/>
<dbReference type="EMBL" id="UOFH01000182">
    <property type="protein sequence ID" value="VAW61468.1"/>
    <property type="molecule type" value="Genomic_DNA"/>
</dbReference>
<name>A0A3B0WZL7_9ZZZZ</name>
<reference evidence="1" key="1">
    <citation type="submission" date="2018-06" db="EMBL/GenBank/DDBJ databases">
        <authorList>
            <person name="Zhirakovskaya E."/>
        </authorList>
    </citation>
    <scope>NUCLEOTIDE SEQUENCE</scope>
</reference>
<proteinExistence type="predicted"/>
<accession>A0A3B0WZL7</accession>
<protein>
    <submittedName>
        <fullName evidence="1">Uncharacterized protein</fullName>
    </submittedName>
</protein>
<sequence length="317" mass="34251">MIQPNPFIFRVLFILLSAAALSACDIETGNNLPDVPPEGRFVALNANQHSGVDEAQVAIAMFEDGTPIKLVGGDVVQASTDSDSILLLDEGFYIGSYAASLPNELNVNQIDFLMIHDPIATREGRWYPVDLLNSDPGPGEFVGASASVILPPEPTNLATSSSNFSSINDTFTLTWSAEPAQTPPDIMKVRAAITCTNSTKTSLYGVEAVLADESDDGSETIGLNQFIYDIDDGNSIIKFIRDEARASLQELLDKLSNGEIGDDFLAELELVNPIDNDCEIQLFLFRQRDANFDSTETNGSITGSRSADVTIFYSPNP</sequence>
<evidence type="ECO:0000313" key="1">
    <source>
        <dbReference type="EMBL" id="VAW61468.1"/>
    </source>
</evidence>
<organism evidence="1">
    <name type="scientific">hydrothermal vent metagenome</name>
    <dbReference type="NCBI Taxonomy" id="652676"/>
    <lineage>
        <taxon>unclassified sequences</taxon>
        <taxon>metagenomes</taxon>
        <taxon>ecological metagenomes</taxon>
    </lineage>
</organism>